<keyword evidence="1" id="KW-1133">Transmembrane helix</keyword>
<organism evidence="2 3">
    <name type="scientific">Methanoregula formicica (strain DSM 22288 / NBRC 105244 / SMSP)</name>
    <dbReference type="NCBI Taxonomy" id="593750"/>
    <lineage>
        <taxon>Archaea</taxon>
        <taxon>Methanobacteriati</taxon>
        <taxon>Methanobacteriota</taxon>
        <taxon>Stenosarchaea group</taxon>
        <taxon>Methanomicrobia</taxon>
        <taxon>Methanomicrobiales</taxon>
        <taxon>Methanoregulaceae</taxon>
        <taxon>Methanoregula</taxon>
    </lineage>
</organism>
<evidence type="ECO:0008006" key="4">
    <source>
        <dbReference type="Google" id="ProtNLM"/>
    </source>
</evidence>
<dbReference type="KEGG" id="mfo:Metfor_0269"/>
<feature type="transmembrane region" description="Helical" evidence="1">
    <location>
        <begin position="418"/>
        <end position="438"/>
    </location>
</feature>
<dbReference type="HOGENOM" id="CLU_028008_0_0_2"/>
<dbReference type="InParanoid" id="L0HBF9"/>
<dbReference type="Gene3D" id="2.60.40.10">
    <property type="entry name" value="Immunoglobulins"/>
    <property type="match status" value="1"/>
</dbReference>
<keyword evidence="1" id="KW-0812">Transmembrane</keyword>
<name>L0HBF9_METFS</name>
<proteinExistence type="predicted"/>
<evidence type="ECO:0000313" key="2">
    <source>
        <dbReference type="EMBL" id="AGB01350.1"/>
    </source>
</evidence>
<dbReference type="InterPro" id="IPR013783">
    <property type="entry name" value="Ig-like_fold"/>
</dbReference>
<evidence type="ECO:0000313" key="3">
    <source>
        <dbReference type="Proteomes" id="UP000010824"/>
    </source>
</evidence>
<dbReference type="PANTHER" id="PTHR35902">
    <property type="entry name" value="S-LAYER DOMAIN-LIKE PROTEIN-RELATED"/>
    <property type="match status" value="1"/>
</dbReference>
<reference evidence="3" key="1">
    <citation type="submission" date="2011-12" db="EMBL/GenBank/DDBJ databases">
        <title>Complete sequence of Methanoregula formicicum SMSP.</title>
        <authorList>
            <person name="Lucas S."/>
            <person name="Han J."/>
            <person name="Lapidus A."/>
            <person name="Cheng J.-F."/>
            <person name="Goodwin L."/>
            <person name="Pitluck S."/>
            <person name="Peters L."/>
            <person name="Ovchinnikova G."/>
            <person name="Teshima H."/>
            <person name="Detter J.C."/>
            <person name="Han C."/>
            <person name="Tapia R."/>
            <person name="Land M."/>
            <person name="Hauser L."/>
            <person name="Kyrpides N."/>
            <person name="Ivanova N."/>
            <person name="Pagani I."/>
            <person name="Imachi H."/>
            <person name="Tamaki H."/>
            <person name="Sekiguchi Y."/>
            <person name="Kamagata Y."/>
            <person name="Cadillo-Quiroz H."/>
            <person name="Zinder S."/>
            <person name="Liu W.-T."/>
            <person name="Woyke T."/>
        </authorList>
    </citation>
    <scope>NUCLEOTIDE SEQUENCE [LARGE SCALE GENOMIC DNA]</scope>
    <source>
        <strain evidence="3">DSM 22288 / NBRC 105244 / SMSP</strain>
    </source>
</reference>
<dbReference type="EMBL" id="CP003167">
    <property type="protein sequence ID" value="AGB01350.1"/>
    <property type="molecule type" value="Genomic_DNA"/>
</dbReference>
<keyword evidence="3" id="KW-1185">Reference proteome</keyword>
<dbReference type="OrthoDB" id="56770at2157"/>
<sequence precursor="true">MAHSRFSRTCGNAALVAIAILVCAAAVIIPASAATKYLQGSPDLSASVVGTNEFSPGEDATITILIRNTGVSTLKQLNQGTISYEDLPTTAKFSTIGLSSGTDAIIVKSDPQFVGDIPAGGAGRTVSFSAKISSNATIGEYQLPVTISYQVPDIERQEVADVYQYSYTKTSTTIPVTIRIKPEVKIAVVEAIPDTLSAGTSGYVVLKIRNDGPEDGIKASVKLTQSGSSAVIPTDSTAFVGDFPSGGIISSRFKISASKDAADQIYPVDVSVTYTNREGEIVTSRSESVGIPVSSKISFSVTSPVPSVAAGSHDDIEVTYRNNGRTTVYETQSRITTHGGVTAEGTVAYLGEIRPGETATALYEVAVSGETEPGMYTFDSKLRFRDALGNSMESDTVPVTIQVLPAKAGTIAGIPTTILVAGLILVVLAAGIGYMAYLRKTKPQ</sequence>
<evidence type="ECO:0000256" key="1">
    <source>
        <dbReference type="SAM" id="Phobius"/>
    </source>
</evidence>
<accession>L0HBF9</accession>
<dbReference type="STRING" id="593750.Metfor_0269"/>
<dbReference type="eggNOG" id="arCOG02079">
    <property type="taxonomic scope" value="Archaea"/>
</dbReference>
<dbReference type="GeneID" id="14308942"/>
<dbReference type="RefSeq" id="WP_015284314.1">
    <property type="nucleotide sequence ID" value="NC_019943.1"/>
</dbReference>
<dbReference type="AlphaFoldDB" id="L0HBF9"/>
<gene>
    <name evidence="2" type="ordered locus">Metfor_0269</name>
</gene>
<dbReference type="Proteomes" id="UP000010824">
    <property type="component" value="Chromosome"/>
</dbReference>
<reference evidence="2 3" key="2">
    <citation type="journal article" date="2014" name="Genome Announc.">
        <title>Complete Genome Sequence of Methanoregula formicica SMSPT, a Mesophilic Hydrogenotrophic Methanogen Isolated from a Methanogenic Upflow Anaerobic Sludge Blanket Reactor.</title>
        <authorList>
            <person name="Yamamoto K."/>
            <person name="Tamaki H."/>
            <person name="Cadillo-Quiroz H."/>
            <person name="Imachi H."/>
            <person name="Kyrpides N."/>
            <person name="Woyke T."/>
            <person name="Goodwin L."/>
            <person name="Zinder S.H."/>
            <person name="Kamagata Y."/>
            <person name="Liu W.T."/>
        </authorList>
    </citation>
    <scope>NUCLEOTIDE SEQUENCE [LARGE SCALE GENOMIC DNA]</scope>
    <source>
        <strain evidence="3">DSM 22288 / NBRC 105244 / SMSP</strain>
    </source>
</reference>
<protein>
    <recommendedName>
        <fullName evidence="4">S-layer domain-containing protein</fullName>
    </recommendedName>
</protein>
<keyword evidence="1" id="KW-0472">Membrane</keyword>
<dbReference type="PANTHER" id="PTHR35902:SF3">
    <property type="entry name" value="NPCBM-ASSOCIATED, NEW3 DOMAIN OF ALPHA-GALACTOSIDASE"/>
    <property type="match status" value="1"/>
</dbReference>